<dbReference type="EC" id="3.1.1.4" evidence="1"/>
<dbReference type="OrthoDB" id="6612291at2759"/>
<dbReference type="GO" id="GO:0016020">
    <property type="term" value="C:membrane"/>
    <property type="evidence" value="ECO:0007669"/>
    <property type="project" value="TreeGrafter"/>
</dbReference>
<dbReference type="Pfam" id="PF01734">
    <property type="entry name" value="Patatin"/>
    <property type="match status" value="1"/>
</dbReference>
<dbReference type="SMART" id="SM00248">
    <property type="entry name" value="ANK"/>
    <property type="match status" value="5"/>
</dbReference>
<dbReference type="GO" id="GO:0019369">
    <property type="term" value="P:arachidonate metabolic process"/>
    <property type="evidence" value="ECO:0007669"/>
    <property type="project" value="TreeGrafter"/>
</dbReference>
<gene>
    <name evidence="9" type="ORF">IMSHALPRED_002229</name>
</gene>
<dbReference type="PROSITE" id="PS50297">
    <property type="entry name" value="ANK_REP_REGION"/>
    <property type="match status" value="1"/>
</dbReference>
<dbReference type="GO" id="GO:0043531">
    <property type="term" value="F:ADP binding"/>
    <property type="evidence" value="ECO:0007669"/>
    <property type="project" value="InterPro"/>
</dbReference>
<proteinExistence type="predicted"/>
<dbReference type="InterPro" id="IPR002641">
    <property type="entry name" value="PNPLA_dom"/>
</dbReference>
<evidence type="ECO:0000256" key="4">
    <source>
        <dbReference type="ARBA" id="ARBA00023098"/>
    </source>
</evidence>
<dbReference type="SUPFAM" id="SSF52540">
    <property type="entry name" value="P-loop containing nucleoside triphosphate hydrolases"/>
    <property type="match status" value="1"/>
</dbReference>
<evidence type="ECO:0000259" key="8">
    <source>
        <dbReference type="PROSITE" id="PS51635"/>
    </source>
</evidence>
<keyword evidence="2" id="KW-0378">Hydrolase</keyword>
<dbReference type="Proteomes" id="UP000664534">
    <property type="component" value="Unassembled WGS sequence"/>
</dbReference>
<keyword evidence="10" id="KW-1185">Reference proteome</keyword>
<dbReference type="PROSITE" id="PS51635">
    <property type="entry name" value="PNPLA"/>
    <property type="match status" value="1"/>
</dbReference>
<evidence type="ECO:0000313" key="9">
    <source>
        <dbReference type="EMBL" id="CAF9940968.1"/>
    </source>
</evidence>
<reference evidence="9" key="1">
    <citation type="submission" date="2021-03" db="EMBL/GenBank/DDBJ databases">
        <authorList>
            <person name="Tagirdzhanova G."/>
        </authorList>
    </citation>
    <scope>NUCLEOTIDE SEQUENCE</scope>
</reference>
<dbReference type="GO" id="GO:0016042">
    <property type="term" value="P:lipid catabolic process"/>
    <property type="evidence" value="ECO:0007669"/>
    <property type="project" value="UniProtKB-KW"/>
</dbReference>
<dbReference type="SUPFAM" id="SSF52151">
    <property type="entry name" value="FabD/lysophospholipase-like"/>
    <property type="match status" value="1"/>
</dbReference>
<dbReference type="InterPro" id="IPR002110">
    <property type="entry name" value="Ankyrin_rpt"/>
</dbReference>
<comment type="catalytic activity">
    <reaction evidence="5">
        <text>a 1,2-diacyl-sn-glycero-3-phosphocholine + H2O = a 1-acyl-sn-glycero-3-phosphocholine + a fatty acid + H(+)</text>
        <dbReference type="Rhea" id="RHEA:15801"/>
        <dbReference type="ChEBI" id="CHEBI:15377"/>
        <dbReference type="ChEBI" id="CHEBI:15378"/>
        <dbReference type="ChEBI" id="CHEBI:28868"/>
        <dbReference type="ChEBI" id="CHEBI:57643"/>
        <dbReference type="ChEBI" id="CHEBI:58168"/>
        <dbReference type="EC" id="3.1.1.4"/>
    </reaction>
    <physiologicalReaction direction="left-to-right" evidence="5">
        <dbReference type="Rhea" id="RHEA:15802"/>
    </physiologicalReaction>
</comment>
<name>A0A8H3PHQ0_9LECA</name>
<feature type="domain" description="PNPLA" evidence="8">
    <location>
        <begin position="1"/>
        <end position="159"/>
    </location>
</feature>
<dbReference type="Gene3D" id="3.40.1090.10">
    <property type="entry name" value="Cytosolic phospholipase A2 catalytic domain"/>
    <property type="match status" value="1"/>
</dbReference>
<dbReference type="PANTHER" id="PTHR24185">
    <property type="entry name" value="CALCIUM-INDEPENDENT PHOSPHOLIPASE A2-GAMMA"/>
    <property type="match status" value="1"/>
</dbReference>
<dbReference type="Gene3D" id="1.25.40.20">
    <property type="entry name" value="Ankyrin repeat-containing domain"/>
    <property type="match status" value="1"/>
</dbReference>
<evidence type="ECO:0000256" key="2">
    <source>
        <dbReference type="ARBA" id="ARBA00022801"/>
    </source>
</evidence>
<protein>
    <recommendedName>
        <fullName evidence="1">phospholipase A2</fullName>
        <ecNumber evidence="1">3.1.1.4</ecNumber>
    </recommendedName>
</protein>
<dbReference type="PANTHER" id="PTHR24185:SF1">
    <property type="entry name" value="CALCIUM-INDEPENDENT PHOSPHOLIPASE A2-GAMMA"/>
    <property type="match status" value="1"/>
</dbReference>
<dbReference type="EMBL" id="CAJPDT010000139">
    <property type="protein sequence ID" value="CAF9940968.1"/>
    <property type="molecule type" value="Genomic_DNA"/>
</dbReference>
<evidence type="ECO:0000256" key="3">
    <source>
        <dbReference type="ARBA" id="ARBA00022963"/>
    </source>
</evidence>
<dbReference type="PROSITE" id="PS50088">
    <property type="entry name" value="ANK_REPEAT"/>
    <property type="match status" value="1"/>
</dbReference>
<dbReference type="InterPro" id="IPR027417">
    <property type="entry name" value="P-loop_NTPase"/>
</dbReference>
<feature type="short sequence motif" description="DGA/G" evidence="7">
    <location>
        <begin position="145"/>
        <end position="147"/>
    </location>
</feature>
<dbReference type="Pfam" id="PF00931">
    <property type="entry name" value="NB-ARC"/>
    <property type="match status" value="1"/>
</dbReference>
<evidence type="ECO:0000256" key="7">
    <source>
        <dbReference type="PROSITE-ProRule" id="PRU01161"/>
    </source>
</evidence>
<dbReference type="InterPro" id="IPR016035">
    <property type="entry name" value="Acyl_Trfase/lysoPLipase"/>
</dbReference>
<keyword evidence="6" id="KW-0040">ANK repeat</keyword>
<dbReference type="Pfam" id="PF12796">
    <property type="entry name" value="Ank_2"/>
    <property type="match status" value="1"/>
</dbReference>
<dbReference type="InterPro" id="IPR002182">
    <property type="entry name" value="NB-ARC"/>
</dbReference>
<keyword evidence="3" id="KW-0442">Lipid degradation</keyword>
<organism evidence="9 10">
    <name type="scientific">Imshaugia aleurites</name>
    <dbReference type="NCBI Taxonomy" id="172621"/>
    <lineage>
        <taxon>Eukaryota</taxon>
        <taxon>Fungi</taxon>
        <taxon>Dikarya</taxon>
        <taxon>Ascomycota</taxon>
        <taxon>Pezizomycotina</taxon>
        <taxon>Lecanoromycetes</taxon>
        <taxon>OSLEUM clade</taxon>
        <taxon>Lecanoromycetidae</taxon>
        <taxon>Lecanorales</taxon>
        <taxon>Lecanorineae</taxon>
        <taxon>Parmeliaceae</taxon>
        <taxon>Imshaugia</taxon>
    </lineage>
</organism>
<feature type="repeat" description="ANK" evidence="6">
    <location>
        <begin position="988"/>
        <end position="1020"/>
    </location>
</feature>
<keyword evidence="4" id="KW-0443">Lipid metabolism</keyword>
<evidence type="ECO:0000313" key="10">
    <source>
        <dbReference type="Proteomes" id="UP000664534"/>
    </source>
</evidence>
<evidence type="ECO:0000256" key="1">
    <source>
        <dbReference type="ARBA" id="ARBA00013278"/>
    </source>
</evidence>
<dbReference type="GO" id="GO:0046486">
    <property type="term" value="P:glycerolipid metabolic process"/>
    <property type="evidence" value="ECO:0007669"/>
    <property type="project" value="UniProtKB-ARBA"/>
</dbReference>
<dbReference type="InterPro" id="IPR036770">
    <property type="entry name" value="Ankyrin_rpt-contain_sf"/>
</dbReference>
<sequence>MLGVLQMDVDTCIDKYSQIAPDIFPEEGFLSGSTMGKLFQGVRGATRFNEAKLESIVKDMVNERLKSGPDAPFESAERAKCTAECRTFVCVTNKDTTTAFRLRSYHSSWEPSTGCTIWQAARATTAAPLYFPPIRFGRPPRNYLDGGLTHNNNPVRALWDEAKCVWGKTSRKIGCIVSIGTGVPALKPTGKTLQSIIESLAHIATDTQQTARSFASDIENLPPTEAIAYFRFNVDQGLQNVKLEEWKSFDALCGATDDYLNARRSEINKCANAMLDLGASNNFQNNMSPLISELPIAGEEFFGRLSEMDRLCGVLHSHESGRKAVVIWGFGGLGKSRLALQYVKVHQSRYSSILWINAANFVRAVESFSQAASNIKSRDHSILPPTGGEKDIKTVHHWLLRSQAKDDWLLVIDSVDDFEMEFRNLIPQCNRGNIIVTSRLSGIARDLGYQEVELGSIENAAGAEMLLFKSCSSHDFGSRINLAERIVKTLGGVPLAIEQASAIIQDGIPIHEFLAYHESDYQQLMAHKPRRSAWSYDKDMPLVTMFNMAVTRLDKNPDAADLLTFFSCFGPHMIAMELLTEFWKSDYIVRSYAHLDSSSKNKAKWLWTIGQTLLTFRLAVSRLESLCLIKTRRDDQSGVTSASVHSSISKWRLETIDKQEREDCIMLAALVLSQNLPDISMDATPHLKFVPLVKDSHDLMLQYIEPRSFEPPNGRLCQQYAAVSARYAQVYAQSVYTREAEAMVTAATNYESLRQGVSWPQDRRSLLILKLLAESLWKSKQFDKTVEVLETLCEESTRLFGDMDDIPVWAAARLRDARDMTNWHDQFQRRAVIATHGTKPPLRLDPASCAEDFHTAPEDHANPTSDDEYRLMQMVQESKEQFGPSDTDTLQAMSELAQYYKNSGLYLKAGKSYEHLWDSYLSKRDNDHGGRALANAVNCYTKSDLLTQQLELGSLKEGLIWAALYGNENLVATLILAGANVNQQDDVEGFTALHHAAWACDERTINHLLEKNADTNICTLGGLTPLHMLFLRERLKSMEHQQRVIRTAGLLINAGADVDAGTKGWISVLGMSAVRGVTAYVRFMLDNGCRCDETIQEPGEHFDNISALQMASARGFEDIVKLLLESGIYQHSVGSHFVNA</sequence>
<dbReference type="AlphaFoldDB" id="A0A8H3PHQ0"/>
<dbReference type="SUPFAM" id="SSF48403">
    <property type="entry name" value="Ankyrin repeat"/>
    <property type="match status" value="1"/>
</dbReference>
<accession>A0A8H3PHQ0</accession>
<comment type="caution">
    <text evidence="7">Lacks conserved residue(s) required for the propagation of feature annotation.</text>
</comment>
<dbReference type="GO" id="GO:0047499">
    <property type="term" value="F:calcium-independent phospholipase A2 activity"/>
    <property type="evidence" value="ECO:0007669"/>
    <property type="project" value="TreeGrafter"/>
</dbReference>
<evidence type="ECO:0000256" key="5">
    <source>
        <dbReference type="ARBA" id="ARBA00023422"/>
    </source>
</evidence>
<comment type="caution">
    <text evidence="9">The sequence shown here is derived from an EMBL/GenBank/DDBJ whole genome shotgun (WGS) entry which is preliminary data.</text>
</comment>
<evidence type="ECO:0000256" key="6">
    <source>
        <dbReference type="PROSITE-ProRule" id="PRU00023"/>
    </source>
</evidence>